<protein>
    <submittedName>
        <fullName evidence="1">Uncharacterized protein</fullName>
    </submittedName>
</protein>
<dbReference type="AlphaFoldDB" id="A0A383EE34"/>
<dbReference type="EMBL" id="UINC01225026">
    <property type="protein sequence ID" value="SVE54899.1"/>
    <property type="molecule type" value="Genomic_DNA"/>
</dbReference>
<proteinExistence type="predicted"/>
<reference evidence="1" key="1">
    <citation type="submission" date="2018-05" db="EMBL/GenBank/DDBJ databases">
        <authorList>
            <person name="Lanie J.A."/>
            <person name="Ng W.-L."/>
            <person name="Kazmierczak K.M."/>
            <person name="Andrzejewski T.M."/>
            <person name="Davidsen T.M."/>
            <person name="Wayne K.J."/>
            <person name="Tettelin H."/>
            <person name="Glass J.I."/>
            <person name="Rusch D."/>
            <person name="Podicherti R."/>
            <person name="Tsui H.-C.T."/>
            <person name="Winkler M.E."/>
        </authorList>
    </citation>
    <scope>NUCLEOTIDE SEQUENCE</scope>
</reference>
<sequence length="47" mass="5556">MTINEKTPYPKGNAEKVVRDIQRRTRRKFSAEEDCRQPTGLMMIFRG</sequence>
<organism evidence="1">
    <name type="scientific">marine metagenome</name>
    <dbReference type="NCBI Taxonomy" id="408172"/>
    <lineage>
        <taxon>unclassified sequences</taxon>
        <taxon>metagenomes</taxon>
        <taxon>ecological metagenomes</taxon>
    </lineage>
</organism>
<gene>
    <name evidence="1" type="ORF">METZ01_LOCUS507753</name>
</gene>
<evidence type="ECO:0000313" key="1">
    <source>
        <dbReference type="EMBL" id="SVE54899.1"/>
    </source>
</evidence>
<name>A0A383EE34_9ZZZZ</name>
<accession>A0A383EE34</accession>